<dbReference type="Pfam" id="PF01863">
    <property type="entry name" value="YgjP-like"/>
    <property type="match status" value="1"/>
</dbReference>
<feature type="domain" description="YgjP-like metallopeptidase" evidence="2">
    <location>
        <begin position="105"/>
        <end position="160"/>
    </location>
</feature>
<dbReference type="InterPro" id="IPR053136">
    <property type="entry name" value="UTP_pyrophosphatase-like"/>
</dbReference>
<organism evidence="3 4">
    <name type="scientific">Pelomonas dachongensis</name>
    <dbReference type="NCBI Taxonomy" id="3299029"/>
    <lineage>
        <taxon>Bacteria</taxon>
        <taxon>Pseudomonadati</taxon>
        <taxon>Pseudomonadota</taxon>
        <taxon>Betaproteobacteria</taxon>
        <taxon>Burkholderiales</taxon>
        <taxon>Sphaerotilaceae</taxon>
        <taxon>Roseateles</taxon>
    </lineage>
</organism>
<dbReference type="InterPro" id="IPR002725">
    <property type="entry name" value="YgjP-like_metallopeptidase"/>
</dbReference>
<keyword evidence="3" id="KW-0378">Hydrolase</keyword>
<sequence>MTSPHLASPAGAARYLAGYPPELIAQAETLRGEGRLVDYLARRFPERHEVRSDSALFTYVNDLKTRHLRNAEPLNFVGYDAKLRVLQHALGTHTRRTQVQGAKLKMRREIRVATLFKEAPAALLRMIVVHELAHLRELEHNKAFYKLCQHMEPDYFQLEFDLRLYLMSQEATNCGPSAGLPQARLRPLGGASDVPGGRESP</sequence>
<proteinExistence type="predicted"/>
<evidence type="ECO:0000259" key="2">
    <source>
        <dbReference type="Pfam" id="PF01863"/>
    </source>
</evidence>
<dbReference type="RefSeq" id="WP_394472738.1">
    <property type="nucleotide sequence ID" value="NZ_JBIGHY010000010.1"/>
</dbReference>
<dbReference type="GO" id="GO:0016787">
    <property type="term" value="F:hydrolase activity"/>
    <property type="evidence" value="ECO:0007669"/>
    <property type="project" value="UniProtKB-KW"/>
</dbReference>
<dbReference type="Proteomes" id="UP001606300">
    <property type="component" value="Unassembled WGS sequence"/>
</dbReference>
<evidence type="ECO:0000313" key="4">
    <source>
        <dbReference type="Proteomes" id="UP001606300"/>
    </source>
</evidence>
<keyword evidence="4" id="KW-1185">Reference proteome</keyword>
<evidence type="ECO:0000256" key="1">
    <source>
        <dbReference type="SAM" id="MobiDB-lite"/>
    </source>
</evidence>
<dbReference type="EC" id="3.4.24.-" evidence="3"/>
<protein>
    <submittedName>
        <fullName evidence="3">M48 family metallopeptidase</fullName>
        <ecNumber evidence="3">3.4.24.-</ecNumber>
    </submittedName>
</protein>
<gene>
    <name evidence="3" type="ORF">ACG02S_22510</name>
</gene>
<dbReference type="Gene3D" id="3.30.2010.10">
    <property type="entry name" value="Metalloproteases ('zincins'), catalytic domain"/>
    <property type="match status" value="1"/>
</dbReference>
<dbReference type="PANTHER" id="PTHR30399:SF1">
    <property type="entry name" value="UTP PYROPHOSPHATASE"/>
    <property type="match status" value="1"/>
</dbReference>
<dbReference type="CDD" id="cd07344">
    <property type="entry name" value="M48_yhfN_like"/>
    <property type="match status" value="1"/>
</dbReference>
<feature type="region of interest" description="Disordered" evidence="1">
    <location>
        <begin position="177"/>
        <end position="201"/>
    </location>
</feature>
<comment type="caution">
    <text evidence="3">The sequence shown here is derived from an EMBL/GenBank/DDBJ whole genome shotgun (WGS) entry which is preliminary data.</text>
</comment>
<dbReference type="EMBL" id="JBIGHY010000010">
    <property type="protein sequence ID" value="MFG6416673.1"/>
    <property type="molecule type" value="Genomic_DNA"/>
</dbReference>
<reference evidence="3 4" key="1">
    <citation type="submission" date="2024-09" db="EMBL/GenBank/DDBJ databases">
        <title>Novel species of the genus Pelomonas and Roseateles isolated from streams.</title>
        <authorList>
            <person name="Lu H."/>
        </authorList>
    </citation>
    <scope>NUCLEOTIDE SEQUENCE [LARGE SCALE GENOMIC DNA]</scope>
    <source>
        <strain evidence="3 4">DC23W</strain>
    </source>
</reference>
<evidence type="ECO:0000313" key="3">
    <source>
        <dbReference type="EMBL" id="MFG6416673.1"/>
    </source>
</evidence>
<name>A0ABW7EVL8_9BURK</name>
<accession>A0ABW7EVL8</accession>
<dbReference type="PANTHER" id="PTHR30399">
    <property type="entry name" value="UNCHARACTERIZED PROTEIN YGJP"/>
    <property type="match status" value="1"/>
</dbReference>